<keyword evidence="2" id="KW-0732">Signal</keyword>
<protein>
    <submittedName>
        <fullName evidence="3">Uncharacterized protein</fullName>
    </submittedName>
</protein>
<comment type="caution">
    <text evidence="3">The sequence shown here is derived from an EMBL/GenBank/DDBJ whole genome shotgun (WGS) entry which is preliminary data.</text>
</comment>
<feature type="transmembrane region" description="Helical" evidence="1">
    <location>
        <begin position="92"/>
        <end position="116"/>
    </location>
</feature>
<keyword evidence="1" id="KW-0472">Membrane</keyword>
<evidence type="ECO:0000313" key="4">
    <source>
        <dbReference type="Proteomes" id="UP000034350"/>
    </source>
</evidence>
<accession>A0A0F9WAU2</accession>
<name>A0A0F9WAU2_9MICR</name>
<evidence type="ECO:0000256" key="1">
    <source>
        <dbReference type="SAM" id="Phobius"/>
    </source>
</evidence>
<proteinExistence type="predicted"/>
<dbReference type="VEuPathDB" id="MicrosporidiaDB:AAJ76_1310006898"/>
<dbReference type="Proteomes" id="UP000034350">
    <property type="component" value="Unassembled WGS sequence"/>
</dbReference>
<sequence length="119" mass="13772">MIFVFFYIVLSTILNGDEEVGTVQLHNSSCLRRAKNERLINIYDYKGGLDIQNNMYDEIITLESSEDNKATFVIDQNVKSRFCLHCEKYKTFYIIGLFCLSMVCVIAGFVGTIFFIRIK</sequence>
<dbReference type="RefSeq" id="XP_024329787.1">
    <property type="nucleotide sequence ID" value="XM_024473974.1"/>
</dbReference>
<feature type="signal peptide" evidence="2">
    <location>
        <begin position="1"/>
        <end position="16"/>
    </location>
</feature>
<dbReference type="VEuPathDB" id="MicrosporidiaDB:G9O61_00g018390"/>
<dbReference type="AlphaFoldDB" id="A0A0F9WAU2"/>
<gene>
    <name evidence="3" type="ORF">AAJ76_1310006898</name>
</gene>
<evidence type="ECO:0000256" key="2">
    <source>
        <dbReference type="SAM" id="SignalP"/>
    </source>
</evidence>
<evidence type="ECO:0000313" key="3">
    <source>
        <dbReference type="EMBL" id="KKO74045.1"/>
    </source>
</evidence>
<dbReference type="EMBL" id="JPQZ01000131">
    <property type="protein sequence ID" value="KKO74045.1"/>
    <property type="molecule type" value="Genomic_DNA"/>
</dbReference>
<feature type="chain" id="PRO_5002529660" evidence="2">
    <location>
        <begin position="17"/>
        <end position="119"/>
    </location>
</feature>
<keyword evidence="4" id="KW-1185">Reference proteome</keyword>
<organism evidence="3 4">
    <name type="scientific">Vairimorpha ceranae</name>
    <dbReference type="NCBI Taxonomy" id="40302"/>
    <lineage>
        <taxon>Eukaryota</taxon>
        <taxon>Fungi</taxon>
        <taxon>Fungi incertae sedis</taxon>
        <taxon>Microsporidia</taxon>
        <taxon>Nosematidae</taxon>
        <taxon>Vairimorpha</taxon>
    </lineage>
</organism>
<dbReference type="GeneID" id="36318876"/>
<keyword evidence="1" id="KW-0812">Transmembrane</keyword>
<reference evidence="3 4" key="1">
    <citation type="journal article" date="2015" name="Environ. Microbiol.">
        <title>Genome analyses suggest the presence of polyploidy and recent human-driven expansions in eight global populations of the honeybee pathogen Nosema ceranae.</title>
        <authorList>
            <person name="Pelin A."/>
            <person name="Selman M."/>
            <person name="Aris-Brosou S."/>
            <person name="Farinelli L."/>
            <person name="Corradi N."/>
        </authorList>
    </citation>
    <scope>NUCLEOTIDE SEQUENCE [LARGE SCALE GENOMIC DNA]</scope>
    <source>
        <strain evidence="3 4">PA08 1199</strain>
    </source>
</reference>
<keyword evidence="1" id="KW-1133">Transmembrane helix</keyword>